<accession>A0AAV4I1A0</accession>
<dbReference type="Proteomes" id="UP000762676">
    <property type="component" value="Unassembled WGS sequence"/>
</dbReference>
<dbReference type="InterPro" id="IPR053134">
    <property type="entry name" value="RNA-dir_DNA_polymerase"/>
</dbReference>
<organism evidence="2 3">
    <name type="scientific">Elysia marginata</name>
    <dbReference type="NCBI Taxonomy" id="1093978"/>
    <lineage>
        <taxon>Eukaryota</taxon>
        <taxon>Metazoa</taxon>
        <taxon>Spiralia</taxon>
        <taxon>Lophotrochozoa</taxon>
        <taxon>Mollusca</taxon>
        <taxon>Gastropoda</taxon>
        <taxon>Heterobranchia</taxon>
        <taxon>Euthyneura</taxon>
        <taxon>Panpulmonata</taxon>
        <taxon>Sacoglossa</taxon>
        <taxon>Placobranchoidea</taxon>
        <taxon>Plakobranchidae</taxon>
        <taxon>Elysia</taxon>
    </lineage>
</organism>
<reference evidence="2 3" key="1">
    <citation type="journal article" date="2021" name="Elife">
        <title>Chloroplast acquisition without the gene transfer in kleptoplastic sea slugs, Plakobranchus ocellatus.</title>
        <authorList>
            <person name="Maeda T."/>
            <person name="Takahashi S."/>
            <person name="Yoshida T."/>
            <person name="Shimamura S."/>
            <person name="Takaki Y."/>
            <person name="Nagai Y."/>
            <person name="Toyoda A."/>
            <person name="Suzuki Y."/>
            <person name="Arimoto A."/>
            <person name="Ishii H."/>
            <person name="Satoh N."/>
            <person name="Nishiyama T."/>
            <person name="Hasebe M."/>
            <person name="Maruyama T."/>
            <person name="Minagawa J."/>
            <person name="Obokata J."/>
            <person name="Shigenobu S."/>
        </authorList>
    </citation>
    <scope>NUCLEOTIDE SEQUENCE [LARGE SCALE GENOMIC DNA]</scope>
</reference>
<dbReference type="InterPro" id="IPR000477">
    <property type="entry name" value="RT_dom"/>
</dbReference>
<dbReference type="Gene3D" id="3.30.70.270">
    <property type="match status" value="1"/>
</dbReference>
<dbReference type="Gene3D" id="3.10.10.10">
    <property type="entry name" value="HIV Type 1 Reverse Transcriptase, subunit A, domain 1"/>
    <property type="match status" value="1"/>
</dbReference>
<dbReference type="SUPFAM" id="SSF56672">
    <property type="entry name" value="DNA/RNA polymerases"/>
    <property type="match status" value="1"/>
</dbReference>
<proteinExistence type="predicted"/>
<dbReference type="AlphaFoldDB" id="A0AAV4I1A0"/>
<protein>
    <submittedName>
        <fullName evidence="2">Pol polyprotein</fullName>
    </submittedName>
</protein>
<dbReference type="EMBL" id="BMAT01012991">
    <property type="protein sequence ID" value="GFS03338.1"/>
    <property type="molecule type" value="Genomic_DNA"/>
</dbReference>
<evidence type="ECO:0000313" key="2">
    <source>
        <dbReference type="EMBL" id="GFS03338.1"/>
    </source>
</evidence>
<feature type="domain" description="Reverse transcriptase" evidence="1">
    <location>
        <begin position="36"/>
        <end position="140"/>
    </location>
</feature>
<comment type="caution">
    <text evidence="2">The sequence shown here is derived from an EMBL/GenBank/DDBJ whole genome shotgun (WGS) entry which is preliminary data.</text>
</comment>
<dbReference type="PANTHER" id="PTHR24559:SF444">
    <property type="entry name" value="REVERSE TRANSCRIPTASE DOMAIN-CONTAINING PROTEIN"/>
    <property type="match status" value="1"/>
</dbReference>
<evidence type="ECO:0000313" key="3">
    <source>
        <dbReference type="Proteomes" id="UP000762676"/>
    </source>
</evidence>
<dbReference type="InterPro" id="IPR043502">
    <property type="entry name" value="DNA/RNA_pol_sf"/>
</dbReference>
<gene>
    <name evidence="2" type="ORF">ElyMa_006468000</name>
</gene>
<dbReference type="InterPro" id="IPR043128">
    <property type="entry name" value="Rev_trsase/Diguanyl_cyclase"/>
</dbReference>
<keyword evidence="3" id="KW-1185">Reference proteome</keyword>
<evidence type="ECO:0000259" key="1">
    <source>
        <dbReference type="Pfam" id="PF00078"/>
    </source>
</evidence>
<dbReference type="PANTHER" id="PTHR24559">
    <property type="entry name" value="TRANSPOSON TY3-I GAG-POL POLYPROTEIN"/>
    <property type="match status" value="1"/>
</dbReference>
<sequence length="174" mass="19682">MRYGLISTSCLSVASYADHTARGTLTSCWHDVRTTASGYVQTFANRMPGILRTRTLSRGLKRFSTASRGLTFSVLDMKSGYFQVKIAEEHRQRTAFTIGTIGFYEYCGLPFGLSNSPITYKRLMEDILGDMHVRIKINVIHVVTHMTEVGGIYLSVAYTHPRRRAMMIKVRMNS</sequence>
<name>A0AAV4I1A0_9GAST</name>
<dbReference type="Pfam" id="PF00078">
    <property type="entry name" value="RVT_1"/>
    <property type="match status" value="1"/>
</dbReference>